<proteinExistence type="predicted"/>
<gene>
    <name evidence="1" type="ORF">GTH24_13030</name>
</gene>
<dbReference type="EMBL" id="CP047344">
    <property type="protein sequence ID" value="QIF94761.1"/>
    <property type="molecule type" value="Genomic_DNA"/>
</dbReference>
<name>A0A6G6SLU6_PROVU</name>
<evidence type="ECO:0000313" key="2">
    <source>
        <dbReference type="Proteomes" id="UP000503287"/>
    </source>
</evidence>
<sequence length="189" mass="21864">MLRTFILFTFLGYQSIALSSNSSDNFSLGLISNKEEGLILYTDKPTLAEQLIYTCFNDPTNKNNNQCLLLQGKDFNITDKYNVVYDSVDDKITYTYLYNKKPTQLVDFMDELSMSVIYPNNPNQENSIKITGALNHSEIIFDHQKINITNCYSSEGIHIFNKDDISKYHLYYYLGFDVISDCPDKLFEE</sequence>
<accession>A0A6G6SLU6</accession>
<dbReference type="Proteomes" id="UP000503287">
    <property type="component" value="Chromosome"/>
</dbReference>
<dbReference type="AlphaFoldDB" id="A0A6G6SLU6"/>
<reference evidence="1 2" key="1">
    <citation type="submission" date="2020-01" db="EMBL/GenBank/DDBJ databases">
        <title>The genomic epidemiology of tigecycline resistance gene tet(X) variants in a swine farm in China.</title>
        <authorList>
            <person name="Peng K."/>
            <person name="Li R."/>
        </authorList>
    </citation>
    <scope>NUCLEOTIDE SEQUENCE [LARGE SCALE GENOMIC DNA]</scope>
    <source>
        <strain evidence="1 2">ZN3</strain>
    </source>
</reference>
<dbReference type="RefSeq" id="WP_164526491.1">
    <property type="nucleotide sequence ID" value="NZ_CP047344.1"/>
</dbReference>
<organism evidence="1 2">
    <name type="scientific">Proteus vulgaris</name>
    <dbReference type="NCBI Taxonomy" id="585"/>
    <lineage>
        <taxon>Bacteria</taxon>
        <taxon>Pseudomonadati</taxon>
        <taxon>Pseudomonadota</taxon>
        <taxon>Gammaproteobacteria</taxon>
        <taxon>Enterobacterales</taxon>
        <taxon>Morganellaceae</taxon>
        <taxon>Proteus</taxon>
    </lineage>
</organism>
<protein>
    <submittedName>
        <fullName evidence="1">Uncharacterized protein</fullName>
    </submittedName>
</protein>
<evidence type="ECO:0000313" key="1">
    <source>
        <dbReference type="EMBL" id="QIF94761.1"/>
    </source>
</evidence>
<keyword evidence="2" id="KW-1185">Reference proteome</keyword>